<dbReference type="AlphaFoldDB" id="A0A0J9SHL2"/>
<protein>
    <submittedName>
        <fullName evidence="1">Uncharacterized protein</fullName>
    </submittedName>
</protein>
<dbReference type="OrthoDB" id="10293751at2759"/>
<dbReference type="InterPro" id="IPR008780">
    <property type="entry name" value="Plasmodium_Vir"/>
</dbReference>
<reference evidence="1 2" key="1">
    <citation type="submission" date="2011-08" db="EMBL/GenBank/DDBJ databases">
        <title>The Genome Sequence of Plasmodium vivax India VII.</title>
        <authorList>
            <consortium name="The Broad Institute Genome Sequencing Platform"/>
            <consortium name="The Broad Institute Genome Sequencing Center for Infectious Disease"/>
            <person name="Neafsey D."/>
            <person name="Carlton J."/>
            <person name="Barnwell J."/>
            <person name="Collins W."/>
            <person name="Escalante A."/>
            <person name="Mullikin J."/>
            <person name="Saul A."/>
            <person name="Guigo R."/>
            <person name="Camara F."/>
            <person name="Young S.K."/>
            <person name="Zeng Q."/>
            <person name="Gargeya S."/>
            <person name="Fitzgerald M."/>
            <person name="Haas B."/>
            <person name="Abouelleil A."/>
            <person name="Alvarado L."/>
            <person name="Arachchi H.M."/>
            <person name="Berlin A."/>
            <person name="Brown A."/>
            <person name="Chapman S.B."/>
            <person name="Chen Z."/>
            <person name="Dunbar C."/>
            <person name="Freedman E."/>
            <person name="Gearin G."/>
            <person name="Gellesch M."/>
            <person name="Goldberg J."/>
            <person name="Griggs A."/>
            <person name="Gujja S."/>
            <person name="Heiman D."/>
            <person name="Howarth C."/>
            <person name="Larson L."/>
            <person name="Lui A."/>
            <person name="MacDonald P.J.P."/>
            <person name="Montmayeur A."/>
            <person name="Murphy C."/>
            <person name="Neiman D."/>
            <person name="Pearson M."/>
            <person name="Priest M."/>
            <person name="Roberts A."/>
            <person name="Saif S."/>
            <person name="Shea T."/>
            <person name="Shenoy N."/>
            <person name="Sisk P."/>
            <person name="Stolte C."/>
            <person name="Sykes S."/>
            <person name="Wortman J."/>
            <person name="Nusbaum C."/>
            <person name="Birren B."/>
        </authorList>
    </citation>
    <scope>NUCLEOTIDE SEQUENCE [LARGE SCALE GENOMIC DNA]</scope>
    <source>
        <strain evidence="1 2">India VII</strain>
    </source>
</reference>
<proteinExistence type="predicted"/>
<evidence type="ECO:0000313" key="2">
    <source>
        <dbReference type="Proteomes" id="UP000053562"/>
    </source>
</evidence>
<accession>A0A0J9SHL2</accession>
<gene>
    <name evidence="1" type="ORF">PVIIG_05356</name>
</gene>
<name>A0A0J9SHL2_PLAVI</name>
<sequence>MMNPSCTADPADEKYSFYEYINKYIKYERFCYHDKTCNKYNEICKSIGTSVDGKQDTRSNICAGFHYLIEEIIKSTSTSNDSTEYADLAFLNYWLNYELHNKKADIQPREFHQHMRVHDNTNTKLYKLSGKINYIDEEEAKNMYSLFYLYMDYINIIKETTKDDAIEENFIRYTKHCVEKYQQYEDKCHNKTTSFCKALCSFRKKYEQIKLRNDIIKYWTQKTLPSLSKYTNTQVNVFKLPRVLEPTSVADAKIPERVNRDPVTISKSPERDSEGKVTPRVIPRTMTDTDSIVKYGSLQPTAISYLTDESQRDSFEEKEPIEIPKEEDFDTSTNKIIGTSISTVGVSSLFFLFYKVKNK</sequence>
<dbReference type="Pfam" id="PF05795">
    <property type="entry name" value="Plasmodium_Vir"/>
    <property type="match status" value="1"/>
</dbReference>
<dbReference type="Proteomes" id="UP000053562">
    <property type="component" value="Unassembled WGS sequence"/>
</dbReference>
<dbReference type="EMBL" id="KQ234179">
    <property type="protein sequence ID" value="KMZ82495.1"/>
    <property type="molecule type" value="Genomic_DNA"/>
</dbReference>
<evidence type="ECO:0000313" key="1">
    <source>
        <dbReference type="EMBL" id="KMZ82495.1"/>
    </source>
</evidence>
<organism evidence="1 2">
    <name type="scientific">Plasmodium vivax India VII</name>
    <dbReference type="NCBI Taxonomy" id="1077284"/>
    <lineage>
        <taxon>Eukaryota</taxon>
        <taxon>Sar</taxon>
        <taxon>Alveolata</taxon>
        <taxon>Apicomplexa</taxon>
        <taxon>Aconoidasida</taxon>
        <taxon>Haemosporida</taxon>
        <taxon>Plasmodiidae</taxon>
        <taxon>Plasmodium</taxon>
        <taxon>Plasmodium (Plasmodium)</taxon>
    </lineage>
</organism>